<evidence type="ECO:0000313" key="2">
    <source>
        <dbReference type="Proteomes" id="UP000283644"/>
    </source>
</evidence>
<accession>A0A417XZX5</accession>
<comment type="caution">
    <text evidence="1">The sequence shown here is derived from an EMBL/GenBank/DDBJ whole genome shotgun (WGS) entry which is preliminary data.</text>
</comment>
<evidence type="ECO:0000313" key="1">
    <source>
        <dbReference type="EMBL" id="RHW25952.1"/>
    </source>
</evidence>
<proteinExistence type="predicted"/>
<dbReference type="OrthoDB" id="128089at2"/>
<reference evidence="1 2" key="1">
    <citation type="submission" date="2018-09" db="EMBL/GenBank/DDBJ databases">
        <title>Genome sequencing of Nocardioides immobilis CCTCC AB 2017083 for comparison to Nocardioides silvaticus.</title>
        <authorList>
            <person name="Li C."/>
            <person name="Wang G."/>
        </authorList>
    </citation>
    <scope>NUCLEOTIDE SEQUENCE [LARGE SCALE GENOMIC DNA]</scope>
    <source>
        <strain evidence="1 2">CCTCC AB 2017083</strain>
    </source>
</reference>
<dbReference type="EMBL" id="QXGH01000020">
    <property type="protein sequence ID" value="RHW25952.1"/>
    <property type="molecule type" value="Genomic_DNA"/>
</dbReference>
<protein>
    <submittedName>
        <fullName evidence="1">Uncharacterized protein</fullName>
    </submittedName>
</protein>
<dbReference type="RefSeq" id="WP_118926363.1">
    <property type="nucleotide sequence ID" value="NZ_QXGH01000020.1"/>
</dbReference>
<keyword evidence="2" id="KW-1185">Reference proteome</keyword>
<sequence>MTASGRRYAAPISAVDADLRVVFSLEGTPRQYVFRIDGKESCRSKKGVSGRHQFLILSLQSNSYEIPLLDGDPAAPHSIEHLPQHNFKGLTYLRDKSKDRFAMGVVLYTGKQPLPFGDRLWALPCSALWS</sequence>
<gene>
    <name evidence="1" type="ORF">D0Z08_16600</name>
</gene>
<dbReference type="Proteomes" id="UP000283644">
    <property type="component" value="Unassembled WGS sequence"/>
</dbReference>
<dbReference type="AlphaFoldDB" id="A0A417XZX5"/>
<organism evidence="1 2">
    <name type="scientific">Nocardioides immobilis</name>
    <dbReference type="NCBI Taxonomy" id="2049295"/>
    <lineage>
        <taxon>Bacteria</taxon>
        <taxon>Bacillati</taxon>
        <taxon>Actinomycetota</taxon>
        <taxon>Actinomycetes</taxon>
        <taxon>Propionibacteriales</taxon>
        <taxon>Nocardioidaceae</taxon>
        <taxon>Nocardioides</taxon>
    </lineage>
</organism>
<name>A0A417XZX5_9ACTN</name>